<dbReference type="PRINTS" id="PR00081">
    <property type="entry name" value="GDHRDH"/>
</dbReference>
<proteinExistence type="inferred from homology"/>
<evidence type="ECO:0000256" key="1">
    <source>
        <dbReference type="ARBA" id="ARBA00006484"/>
    </source>
</evidence>
<sequence>MIVNYLSNSEAAAVVVKDIESAGGTAQAVRADVCDAGQVGTLVDGVLAEHGRVDVLVCNANTAAPPYGAFASLPWESFAAKLTGELAGVYFLTQRVLAAMRERRAGRIVYVSSTAADVITGSIAHSTATAALNTFSRQIAAEAARYGVAANTVASGAANTDATAFFPDAIRQYFGERSVHGRLPEPEDVGRLIALVADDGFAGATGQVIRADDGFNLLTQQLDGPAARFGGSAGQD</sequence>
<gene>
    <name evidence="2" type="ORF">Y717_13675</name>
</gene>
<dbReference type="Pfam" id="PF13561">
    <property type="entry name" value="adh_short_C2"/>
    <property type="match status" value="1"/>
</dbReference>
<evidence type="ECO:0000313" key="2">
    <source>
        <dbReference type="EMBL" id="PVE09039.1"/>
    </source>
</evidence>
<accession>A0A2T7T1K7</accession>
<dbReference type="SUPFAM" id="SSF51735">
    <property type="entry name" value="NAD(P)-binding Rossmann-fold domains"/>
    <property type="match status" value="1"/>
</dbReference>
<dbReference type="Proteomes" id="UP000245992">
    <property type="component" value="Unassembled WGS sequence"/>
</dbReference>
<comment type="caution">
    <text evidence="2">The sequence shown here is derived from an EMBL/GenBank/DDBJ whole genome shotgun (WGS) entry which is preliminary data.</text>
</comment>
<dbReference type="InterPro" id="IPR002347">
    <property type="entry name" value="SDR_fam"/>
</dbReference>
<dbReference type="InterPro" id="IPR050259">
    <property type="entry name" value="SDR"/>
</dbReference>
<name>A0A2T7T1K7_9ACTN</name>
<dbReference type="STRING" id="1440053.GCA_000718095_00050"/>
<dbReference type="InterPro" id="IPR036291">
    <property type="entry name" value="NAD(P)-bd_dom_sf"/>
</dbReference>
<evidence type="ECO:0000313" key="3">
    <source>
        <dbReference type="Proteomes" id="UP000245992"/>
    </source>
</evidence>
<dbReference type="PANTHER" id="PTHR42879:SF2">
    <property type="entry name" value="3-OXOACYL-[ACYL-CARRIER-PROTEIN] REDUCTASE FABG"/>
    <property type="match status" value="1"/>
</dbReference>
<keyword evidence="3" id="KW-1185">Reference proteome</keyword>
<reference evidence="2 3" key="1">
    <citation type="submission" date="2013-12" db="EMBL/GenBank/DDBJ databases">
        <title>Annotated genome of Streptomyces scopuliridis.</title>
        <authorList>
            <person name="Olson J.B."/>
        </authorList>
    </citation>
    <scope>NUCLEOTIDE SEQUENCE [LARGE SCALE GENOMIC DNA]</scope>
    <source>
        <strain evidence="2 3">RB72</strain>
    </source>
</reference>
<protein>
    <submittedName>
        <fullName evidence="2">Short-chain dehydrogenase</fullName>
    </submittedName>
</protein>
<dbReference type="EMBL" id="AZSP01000250">
    <property type="protein sequence ID" value="PVE09039.1"/>
    <property type="molecule type" value="Genomic_DNA"/>
</dbReference>
<dbReference type="Gene3D" id="3.40.50.720">
    <property type="entry name" value="NAD(P)-binding Rossmann-like Domain"/>
    <property type="match status" value="1"/>
</dbReference>
<comment type="similarity">
    <text evidence="1">Belongs to the short-chain dehydrogenases/reductases (SDR) family.</text>
</comment>
<dbReference type="PANTHER" id="PTHR42879">
    <property type="entry name" value="3-OXOACYL-(ACYL-CARRIER-PROTEIN) REDUCTASE"/>
    <property type="match status" value="1"/>
</dbReference>
<dbReference type="AlphaFoldDB" id="A0A2T7T1K7"/>
<organism evidence="2 3">
    <name type="scientific">Streptomyces scopuliridis RB72</name>
    <dbReference type="NCBI Taxonomy" id="1440053"/>
    <lineage>
        <taxon>Bacteria</taxon>
        <taxon>Bacillati</taxon>
        <taxon>Actinomycetota</taxon>
        <taxon>Actinomycetes</taxon>
        <taxon>Kitasatosporales</taxon>
        <taxon>Streptomycetaceae</taxon>
        <taxon>Streptomyces</taxon>
    </lineage>
</organism>